<dbReference type="SUPFAM" id="SSF144091">
    <property type="entry name" value="Rhomboid-like"/>
    <property type="match status" value="1"/>
</dbReference>
<protein>
    <recommendedName>
        <fullName evidence="9">Peptidase S54 rhomboid domain-containing protein</fullName>
    </recommendedName>
</protein>
<feature type="transmembrane region" description="Helical" evidence="8">
    <location>
        <begin position="59"/>
        <end position="78"/>
    </location>
</feature>
<dbReference type="InterPro" id="IPR035952">
    <property type="entry name" value="Rhomboid-like_sf"/>
</dbReference>
<feature type="transmembrane region" description="Helical" evidence="8">
    <location>
        <begin position="151"/>
        <end position="172"/>
    </location>
</feature>
<keyword evidence="6 8" id="KW-0472">Membrane</keyword>
<dbReference type="Pfam" id="PF01694">
    <property type="entry name" value="Rhomboid"/>
    <property type="match status" value="1"/>
</dbReference>
<dbReference type="Gene3D" id="1.20.1540.10">
    <property type="entry name" value="Rhomboid-like"/>
    <property type="match status" value="1"/>
</dbReference>
<dbReference type="RefSeq" id="WP_156338723.1">
    <property type="nucleotide sequence ID" value="NZ_CP012159.1"/>
</dbReference>
<evidence type="ECO:0000256" key="6">
    <source>
        <dbReference type="ARBA" id="ARBA00023136"/>
    </source>
</evidence>
<evidence type="ECO:0000256" key="7">
    <source>
        <dbReference type="SAM" id="MobiDB-lite"/>
    </source>
</evidence>
<feature type="transmembrane region" description="Helical" evidence="8">
    <location>
        <begin position="208"/>
        <end position="226"/>
    </location>
</feature>
<reference evidence="10 11" key="1">
    <citation type="submission" date="2015-07" db="EMBL/GenBank/DDBJ databases">
        <title>Genome analysis of myxobacterium Chondromyces crocatus Cm c5 reveals a high potential for natural compound synthesis and the genetic basis for the loss of fruiting body formation.</title>
        <authorList>
            <person name="Zaburannyi N."/>
            <person name="Bunk B."/>
            <person name="Maier J."/>
            <person name="Overmann J."/>
            <person name="Mueller R."/>
        </authorList>
    </citation>
    <scope>NUCLEOTIDE SEQUENCE [LARGE SCALE GENOMIC DNA]</scope>
    <source>
        <strain evidence="10 11">Cm c5</strain>
    </source>
</reference>
<dbReference type="GO" id="GO:0016020">
    <property type="term" value="C:membrane"/>
    <property type="evidence" value="ECO:0007669"/>
    <property type="project" value="UniProtKB-SubCell"/>
</dbReference>
<dbReference type="KEGG" id="ccro:CMC5_038820"/>
<keyword evidence="4" id="KW-0378">Hydrolase</keyword>
<gene>
    <name evidence="10" type="ORF">CMC5_038820</name>
</gene>
<evidence type="ECO:0000259" key="9">
    <source>
        <dbReference type="Pfam" id="PF01694"/>
    </source>
</evidence>
<comment type="similarity">
    <text evidence="2">Belongs to the peptidase S54 family.</text>
</comment>
<evidence type="ECO:0000256" key="8">
    <source>
        <dbReference type="SAM" id="Phobius"/>
    </source>
</evidence>
<feature type="transmembrane region" description="Helical" evidence="8">
    <location>
        <begin position="262"/>
        <end position="285"/>
    </location>
</feature>
<dbReference type="InterPro" id="IPR022764">
    <property type="entry name" value="Peptidase_S54_rhomboid_dom"/>
</dbReference>
<dbReference type="OrthoDB" id="9813074at2"/>
<dbReference type="GO" id="GO:0004252">
    <property type="term" value="F:serine-type endopeptidase activity"/>
    <property type="evidence" value="ECO:0007669"/>
    <property type="project" value="InterPro"/>
</dbReference>
<dbReference type="PANTHER" id="PTHR43731">
    <property type="entry name" value="RHOMBOID PROTEASE"/>
    <property type="match status" value="1"/>
</dbReference>
<dbReference type="STRING" id="52.CMC5_038820"/>
<evidence type="ECO:0000313" key="11">
    <source>
        <dbReference type="Proteomes" id="UP000067626"/>
    </source>
</evidence>
<name>A0A0K1EGM2_CHOCO</name>
<keyword evidence="11" id="KW-1185">Reference proteome</keyword>
<feature type="region of interest" description="Disordered" evidence="7">
    <location>
        <begin position="301"/>
        <end position="336"/>
    </location>
</feature>
<keyword evidence="5 8" id="KW-1133">Transmembrane helix</keyword>
<evidence type="ECO:0000313" key="10">
    <source>
        <dbReference type="EMBL" id="AKT39733.1"/>
    </source>
</evidence>
<feature type="transmembrane region" description="Helical" evidence="8">
    <location>
        <begin position="115"/>
        <end position="139"/>
    </location>
</feature>
<evidence type="ECO:0000256" key="3">
    <source>
        <dbReference type="ARBA" id="ARBA00022692"/>
    </source>
</evidence>
<evidence type="ECO:0000256" key="1">
    <source>
        <dbReference type="ARBA" id="ARBA00004141"/>
    </source>
</evidence>
<dbReference type="EMBL" id="CP012159">
    <property type="protein sequence ID" value="AKT39733.1"/>
    <property type="molecule type" value="Genomic_DNA"/>
</dbReference>
<feature type="domain" description="Peptidase S54 rhomboid" evidence="9">
    <location>
        <begin position="110"/>
        <end position="248"/>
    </location>
</feature>
<evidence type="ECO:0000256" key="5">
    <source>
        <dbReference type="ARBA" id="ARBA00022989"/>
    </source>
</evidence>
<feature type="transmembrane region" description="Helical" evidence="8">
    <location>
        <begin position="232"/>
        <end position="250"/>
    </location>
</feature>
<keyword evidence="3 8" id="KW-0812">Transmembrane</keyword>
<feature type="transmembrane region" description="Helical" evidence="8">
    <location>
        <begin position="178"/>
        <end position="201"/>
    </location>
</feature>
<sequence>MSAGQPGGSRLRPCARCNALNGADFDHCIRCGTPLSAVAVGAARVSGRLGGERLLASKVLLALTTFVFAGQLAVWLPRGSVPILLDSSKVVILGALRFGALLISPAALVQEPWRMLSAVFVHFSVLHFGLNMLALINLSRIAEPAVGSARLVITYVCTGIFGFLASVLWGTIVSPSPYAIPTAGASGAIFGIMGLILGVLLRLRDPRWKQFAVQAVFYSLVFGLMIRANNAAHIGGLLLGIIFGLVFAGRQRGFQARPRSRVEFLVNLSAALGLLISIASVLLALRSPHWRLWEQDLLGQNRAPSSHETPEAPRENPGAPRPDQREARAPTRTGAT</sequence>
<dbReference type="AlphaFoldDB" id="A0A0K1EGM2"/>
<evidence type="ECO:0000256" key="4">
    <source>
        <dbReference type="ARBA" id="ARBA00022801"/>
    </source>
</evidence>
<proteinExistence type="inferred from homology"/>
<comment type="subcellular location">
    <subcellularLocation>
        <location evidence="1">Membrane</location>
        <topology evidence="1">Multi-pass membrane protein</topology>
    </subcellularLocation>
</comment>
<organism evidence="10 11">
    <name type="scientific">Chondromyces crocatus</name>
    <dbReference type="NCBI Taxonomy" id="52"/>
    <lineage>
        <taxon>Bacteria</taxon>
        <taxon>Pseudomonadati</taxon>
        <taxon>Myxococcota</taxon>
        <taxon>Polyangia</taxon>
        <taxon>Polyangiales</taxon>
        <taxon>Polyangiaceae</taxon>
        <taxon>Chondromyces</taxon>
    </lineage>
</organism>
<dbReference type="PANTHER" id="PTHR43731:SF14">
    <property type="entry name" value="PRESENILIN-ASSOCIATED RHOMBOID-LIKE PROTEIN, MITOCHONDRIAL"/>
    <property type="match status" value="1"/>
</dbReference>
<accession>A0A0K1EGM2</accession>
<dbReference type="InterPro" id="IPR050925">
    <property type="entry name" value="Rhomboid_protease_S54"/>
</dbReference>
<evidence type="ECO:0000256" key="2">
    <source>
        <dbReference type="ARBA" id="ARBA00009045"/>
    </source>
</evidence>
<dbReference type="Proteomes" id="UP000067626">
    <property type="component" value="Chromosome"/>
</dbReference>